<evidence type="ECO:0000256" key="2">
    <source>
        <dbReference type="ARBA" id="ARBA00022741"/>
    </source>
</evidence>
<dbReference type="Pfam" id="PF05188">
    <property type="entry name" value="MutS_II"/>
    <property type="match status" value="1"/>
</dbReference>
<dbReference type="FunFam" id="3.40.1170.10:FF:000001">
    <property type="entry name" value="DNA mismatch repair protein MutS"/>
    <property type="match status" value="1"/>
</dbReference>
<dbReference type="Gene3D" id="3.40.50.300">
    <property type="entry name" value="P-loop containing nucleotide triphosphate hydrolases"/>
    <property type="match status" value="1"/>
</dbReference>
<dbReference type="Gene3D" id="3.30.420.110">
    <property type="entry name" value="MutS, connector domain"/>
    <property type="match status" value="1"/>
</dbReference>
<dbReference type="AlphaFoldDB" id="A0A1F5R5P5"/>
<dbReference type="Gene3D" id="1.10.1420.10">
    <property type="match status" value="2"/>
</dbReference>
<comment type="similarity">
    <text evidence="1 8">Belongs to the DNA mismatch repair MutS family.</text>
</comment>
<dbReference type="GO" id="GO:0030983">
    <property type="term" value="F:mismatched DNA binding"/>
    <property type="evidence" value="ECO:0007669"/>
    <property type="project" value="InterPro"/>
</dbReference>
<dbReference type="Pfam" id="PF00488">
    <property type="entry name" value="MutS_V"/>
    <property type="match status" value="1"/>
</dbReference>
<dbReference type="Pfam" id="PF05190">
    <property type="entry name" value="MutS_IV"/>
    <property type="match status" value="1"/>
</dbReference>
<dbReference type="InterPro" id="IPR007861">
    <property type="entry name" value="DNA_mismatch_repair_MutS_clamp"/>
</dbReference>
<keyword evidence="3 8" id="KW-0227">DNA damage</keyword>
<dbReference type="SUPFAM" id="SSF55271">
    <property type="entry name" value="DNA repair protein MutS, domain I"/>
    <property type="match status" value="1"/>
</dbReference>
<proteinExistence type="inferred from homology"/>
<dbReference type="Proteomes" id="UP000177230">
    <property type="component" value="Unassembled WGS sequence"/>
</dbReference>
<evidence type="ECO:0000256" key="3">
    <source>
        <dbReference type="ARBA" id="ARBA00022763"/>
    </source>
</evidence>
<evidence type="ECO:0000256" key="7">
    <source>
        <dbReference type="NCBIfam" id="TIGR01070"/>
    </source>
</evidence>
<dbReference type="InterPro" id="IPR017261">
    <property type="entry name" value="DNA_mismatch_repair_MutS/MSH"/>
</dbReference>
<dbReference type="InterPro" id="IPR007696">
    <property type="entry name" value="DNA_mismatch_repair_MutS_core"/>
</dbReference>
<dbReference type="PROSITE" id="PS00486">
    <property type="entry name" value="DNA_MISMATCH_REPAIR_2"/>
    <property type="match status" value="1"/>
</dbReference>
<dbReference type="InterPro" id="IPR036187">
    <property type="entry name" value="DNA_mismatch_repair_MutS_sf"/>
</dbReference>
<keyword evidence="2 8" id="KW-0547">Nucleotide-binding</keyword>
<evidence type="ECO:0000259" key="9">
    <source>
        <dbReference type="PROSITE" id="PS00486"/>
    </source>
</evidence>
<dbReference type="GO" id="GO:0005829">
    <property type="term" value="C:cytosol"/>
    <property type="evidence" value="ECO:0007669"/>
    <property type="project" value="TreeGrafter"/>
</dbReference>
<reference evidence="10 11" key="1">
    <citation type="journal article" date="2016" name="Nat. Commun.">
        <title>Thousands of microbial genomes shed light on interconnected biogeochemical processes in an aquifer system.</title>
        <authorList>
            <person name="Anantharaman K."/>
            <person name="Brown C.T."/>
            <person name="Hug L.A."/>
            <person name="Sharon I."/>
            <person name="Castelle C.J."/>
            <person name="Probst A.J."/>
            <person name="Thomas B.C."/>
            <person name="Singh A."/>
            <person name="Wilkins M.J."/>
            <person name="Karaoz U."/>
            <person name="Brodie E.L."/>
            <person name="Williams K.H."/>
            <person name="Hubbard S.S."/>
            <person name="Banfield J.F."/>
        </authorList>
    </citation>
    <scope>NUCLEOTIDE SEQUENCE [LARGE SCALE GENOMIC DNA]</scope>
</reference>
<gene>
    <name evidence="10" type="ORF">A2024_05215</name>
</gene>
<dbReference type="Pfam" id="PF05192">
    <property type="entry name" value="MutS_III"/>
    <property type="match status" value="1"/>
</dbReference>
<dbReference type="InterPro" id="IPR007860">
    <property type="entry name" value="DNA_mmatch_repair_MutS_con_dom"/>
</dbReference>
<dbReference type="InterPro" id="IPR000432">
    <property type="entry name" value="DNA_mismatch_repair_MutS_C"/>
</dbReference>
<dbReference type="SUPFAM" id="SSF53150">
    <property type="entry name" value="DNA repair protein MutS, domain II"/>
    <property type="match status" value="1"/>
</dbReference>
<dbReference type="SUPFAM" id="SSF48334">
    <property type="entry name" value="DNA repair protein MutS, domain III"/>
    <property type="match status" value="1"/>
</dbReference>
<dbReference type="NCBIfam" id="TIGR01070">
    <property type="entry name" value="mutS1"/>
    <property type="match status" value="1"/>
</dbReference>
<dbReference type="PANTHER" id="PTHR11361">
    <property type="entry name" value="DNA MISMATCH REPAIR PROTEIN MUTS FAMILY MEMBER"/>
    <property type="match status" value="1"/>
</dbReference>
<feature type="non-terminal residue" evidence="10">
    <location>
        <position position="714"/>
    </location>
</feature>
<dbReference type="PANTHER" id="PTHR11361:SF34">
    <property type="entry name" value="DNA MISMATCH REPAIR PROTEIN MSH1, MITOCHONDRIAL"/>
    <property type="match status" value="1"/>
</dbReference>
<dbReference type="InterPro" id="IPR005748">
    <property type="entry name" value="DNA_mismatch_repair_MutS"/>
</dbReference>
<protein>
    <recommendedName>
        <fullName evidence="7">DNA mismatch repair protein MutS</fullName>
    </recommendedName>
</protein>
<dbReference type="GO" id="GO:0006298">
    <property type="term" value="P:mismatch repair"/>
    <property type="evidence" value="ECO:0007669"/>
    <property type="project" value="UniProtKB-UniRule"/>
</dbReference>
<evidence type="ECO:0000313" key="11">
    <source>
        <dbReference type="Proteomes" id="UP000177230"/>
    </source>
</evidence>
<evidence type="ECO:0000256" key="4">
    <source>
        <dbReference type="ARBA" id="ARBA00022840"/>
    </source>
</evidence>
<evidence type="ECO:0000256" key="6">
    <source>
        <dbReference type="ARBA" id="ARBA00023204"/>
    </source>
</evidence>
<evidence type="ECO:0000256" key="1">
    <source>
        <dbReference type="ARBA" id="ARBA00006271"/>
    </source>
</evidence>
<keyword evidence="5 8" id="KW-0238">DNA-binding</keyword>
<evidence type="ECO:0000313" key="10">
    <source>
        <dbReference type="EMBL" id="OGF09241.1"/>
    </source>
</evidence>
<dbReference type="InterPro" id="IPR036678">
    <property type="entry name" value="MutS_con_dom_sf"/>
</dbReference>
<sequence>MEKVTPMIAQYHRIKQEQPEAILLFRVGDFYETFFEDAVLTSKVLGIVLTSRNHGKGNDVPLAGIPHHALERYVTRLIKAGHKVAICDQVEDPKLAKGIVRREVTEVITPGTVMRSSLLDEKRENLLATVNCHQDRCGLALCDLSAGNLRVAEMSLAELSDELLRNQPSEILVSGSDRPKIGPALAGFTLTDREDHHFEQGSALKKLLGHFKTASLAGFGCQDLTLAVGAAGAAIGYLEENQKTAISHLAKMVPYSLQGQMLLDNATIRNLNLFPEGHPQGISLLNTIDHTVTAMGGRLIRRWLAAPLLDLNEITLRQDAVQSLLEGRAARDELGRHLGKVQDLERLLGRIACQRAGPRDLLALGQSLAEIPQIKTGLPPGRYWKDLSAVLHDFGGLTDLLAKALADDPPLSLSKGGVIRDGFNGDLDELRSLARDSKSWIADYQNSERERTGIQSLKVKYNSVFGYHIEISKTNLALAPDDYIRKQTLSNAERFVTPELKAYEDKVLGAEEKIKALEMEIFAGLHQEISSWCQRIKQTAESVAAIDVICGLALAAINNRYVRPVVDESPRIHIIHGRHPVVERNFQLGQFVANDALLNDSDHRLIILTGPNMAGKSTYLRQIALVTIMAQMGSFVPAKEAHIGITDRVFTRIGASDDLAKGISTFMAEMNETGNILNNATVRSLVLLDEIGRGTSTFDGLAIAWAVSEYLHDQ</sequence>
<name>A0A1F5R5P5_9BACT</name>
<dbReference type="SUPFAM" id="SSF52540">
    <property type="entry name" value="P-loop containing nucleoside triphosphate hydrolases"/>
    <property type="match status" value="1"/>
</dbReference>
<evidence type="ECO:0000256" key="8">
    <source>
        <dbReference type="RuleBase" id="RU003756"/>
    </source>
</evidence>
<dbReference type="Pfam" id="PF01624">
    <property type="entry name" value="MutS_I"/>
    <property type="match status" value="1"/>
</dbReference>
<organism evidence="10 11">
    <name type="scientific">Candidatus Edwardsbacteria bacterium GWF2_54_11</name>
    <dbReference type="NCBI Taxonomy" id="1817851"/>
    <lineage>
        <taxon>Bacteria</taxon>
        <taxon>Candidatus Edwardsiibacteriota</taxon>
    </lineage>
</organism>
<dbReference type="SMART" id="SM00534">
    <property type="entry name" value="MUTSac"/>
    <property type="match status" value="1"/>
</dbReference>
<dbReference type="InterPro" id="IPR016151">
    <property type="entry name" value="DNA_mismatch_repair_MutS_N"/>
</dbReference>
<dbReference type="Gene3D" id="3.40.1170.10">
    <property type="entry name" value="DNA repair protein MutS, domain I"/>
    <property type="match status" value="1"/>
</dbReference>
<accession>A0A1F5R5P5</accession>
<dbReference type="InterPro" id="IPR045076">
    <property type="entry name" value="MutS"/>
</dbReference>
<keyword evidence="4" id="KW-0067">ATP-binding</keyword>
<dbReference type="InterPro" id="IPR027417">
    <property type="entry name" value="P-loop_NTPase"/>
</dbReference>
<dbReference type="EMBL" id="MFFM01000044">
    <property type="protein sequence ID" value="OGF09241.1"/>
    <property type="molecule type" value="Genomic_DNA"/>
</dbReference>
<evidence type="ECO:0000256" key="5">
    <source>
        <dbReference type="ARBA" id="ARBA00023125"/>
    </source>
</evidence>
<comment type="function">
    <text evidence="8">This protein is involved in the repair of mismatches in DNA.</text>
</comment>
<dbReference type="PIRSF" id="PIRSF037677">
    <property type="entry name" value="DNA_mis_repair_Msh6"/>
    <property type="match status" value="1"/>
</dbReference>
<dbReference type="InterPro" id="IPR007695">
    <property type="entry name" value="DNA_mismatch_repair_MutS-lik_N"/>
</dbReference>
<dbReference type="SMART" id="SM00533">
    <property type="entry name" value="MUTSd"/>
    <property type="match status" value="1"/>
</dbReference>
<comment type="caution">
    <text evidence="10">The sequence shown here is derived from an EMBL/GenBank/DDBJ whole genome shotgun (WGS) entry which is preliminary data.</text>
</comment>
<dbReference type="GO" id="GO:0005524">
    <property type="term" value="F:ATP binding"/>
    <property type="evidence" value="ECO:0007669"/>
    <property type="project" value="UniProtKB-UniRule"/>
</dbReference>
<dbReference type="GO" id="GO:0140664">
    <property type="term" value="F:ATP-dependent DNA damage sensor activity"/>
    <property type="evidence" value="ECO:0007669"/>
    <property type="project" value="InterPro"/>
</dbReference>
<dbReference type="NCBIfam" id="NF003810">
    <property type="entry name" value="PRK05399.1"/>
    <property type="match status" value="1"/>
</dbReference>
<keyword evidence="6 8" id="KW-0234">DNA repair</keyword>
<feature type="domain" description="DNA mismatch repair proteins mutS family" evidence="9">
    <location>
        <begin position="684"/>
        <end position="700"/>
    </location>
</feature>